<protein>
    <submittedName>
        <fullName evidence="1">Uncharacterized protein</fullName>
    </submittedName>
</protein>
<gene>
    <name evidence="1" type="ORF">yc1106_02532</name>
</gene>
<keyword evidence="2" id="KW-1185">Reference proteome</keyword>
<dbReference type="PANTHER" id="PTHR38111">
    <property type="entry name" value="ZN(2)-C6 FUNGAL-TYPE DOMAIN-CONTAINING PROTEIN-RELATED"/>
    <property type="match status" value="1"/>
</dbReference>
<dbReference type="OrthoDB" id="3525185at2759"/>
<dbReference type="AlphaFoldDB" id="A0A9Q8Z7E9"/>
<dbReference type="EMBL" id="CP089275">
    <property type="protein sequence ID" value="USP75258.1"/>
    <property type="molecule type" value="Genomic_DNA"/>
</dbReference>
<name>A0A9Q8Z7E9_CURCL</name>
<dbReference type="Proteomes" id="UP001056012">
    <property type="component" value="Chromosome 2"/>
</dbReference>
<evidence type="ECO:0000313" key="1">
    <source>
        <dbReference type="EMBL" id="USP75258.1"/>
    </source>
</evidence>
<dbReference type="VEuPathDB" id="FungiDB:yc1106_02532"/>
<organism evidence="1 2">
    <name type="scientific">Curvularia clavata</name>
    <dbReference type="NCBI Taxonomy" id="95742"/>
    <lineage>
        <taxon>Eukaryota</taxon>
        <taxon>Fungi</taxon>
        <taxon>Dikarya</taxon>
        <taxon>Ascomycota</taxon>
        <taxon>Pezizomycotina</taxon>
        <taxon>Dothideomycetes</taxon>
        <taxon>Pleosporomycetidae</taxon>
        <taxon>Pleosporales</taxon>
        <taxon>Pleosporineae</taxon>
        <taxon>Pleosporaceae</taxon>
        <taxon>Curvularia</taxon>
    </lineage>
</organism>
<reference evidence="1" key="1">
    <citation type="submission" date="2021-12" db="EMBL/GenBank/DDBJ databases">
        <title>Curvularia clavata genome.</title>
        <authorList>
            <person name="Cao Y."/>
        </authorList>
    </citation>
    <scope>NUCLEOTIDE SEQUENCE</scope>
    <source>
        <strain evidence="1">Yc1106</strain>
    </source>
</reference>
<sequence>MCIQAGRKCPGLQKGPLIVDMTGIAKHGMRKRQPKPSAKRIVMPVWPWINSADKFLPTISQRFVVTEAFYARFLAYFTSEGESKDIQNRRTWLHSLPILYTDGTNDALVLAVQGTASAYCAVEIGNLALVQHSWQVYGEALRKHTGLISRSTTKHEVTVHMVSTSVLFSFFEAMQATSADAYCAHIYGAVRMLQITKPKQCSQGVLCQIFYHLRTQLAFINLASTGRGASVQVQQILYGALEYNRLPMFQRVMNHTSSLVEMYVKRRNGETQQSFPRTAYAMIKAELESLWHEYQEEAANMGTPVLRADGNHGAFQFRDAFTALTVAYFSAASILLDTAGFHLTNSSLGLADYYATILQASRHLQSDRIALAYMRMAVPLLLVALHSPGLSQREQAAGCFKHWTNGSMSGISALALEAIGHHHAIANHELYPASPSA</sequence>
<dbReference type="PANTHER" id="PTHR38111:SF11">
    <property type="entry name" value="TRANSCRIPTION FACTOR DOMAIN-CONTAINING PROTEIN-RELATED"/>
    <property type="match status" value="1"/>
</dbReference>
<accession>A0A9Q8Z7E9</accession>
<proteinExistence type="predicted"/>
<dbReference type="InterPro" id="IPR053178">
    <property type="entry name" value="Osmoadaptation_assoc"/>
</dbReference>
<evidence type="ECO:0000313" key="2">
    <source>
        <dbReference type="Proteomes" id="UP001056012"/>
    </source>
</evidence>